<accession>A0A0A9AS92</accession>
<proteinExistence type="predicted"/>
<dbReference type="EMBL" id="GBRH01245162">
    <property type="protein sequence ID" value="JAD52733.1"/>
    <property type="molecule type" value="Transcribed_RNA"/>
</dbReference>
<dbReference type="AlphaFoldDB" id="A0A0A9AS92"/>
<evidence type="ECO:0000256" key="1">
    <source>
        <dbReference type="SAM" id="MobiDB-lite"/>
    </source>
</evidence>
<sequence length="88" mass="9361">MGWLKYTTGTTYRIDSPGAAPPTYTATCPLGVVTTASPPPSSIRVPPALHPRLSRRASDRPHRNTGASLLAARSVQSPPAPGQVCRRR</sequence>
<name>A0A0A9AS92_ARUDO</name>
<organism evidence="2">
    <name type="scientific">Arundo donax</name>
    <name type="common">Giant reed</name>
    <name type="synonym">Donax arundinaceus</name>
    <dbReference type="NCBI Taxonomy" id="35708"/>
    <lineage>
        <taxon>Eukaryota</taxon>
        <taxon>Viridiplantae</taxon>
        <taxon>Streptophyta</taxon>
        <taxon>Embryophyta</taxon>
        <taxon>Tracheophyta</taxon>
        <taxon>Spermatophyta</taxon>
        <taxon>Magnoliopsida</taxon>
        <taxon>Liliopsida</taxon>
        <taxon>Poales</taxon>
        <taxon>Poaceae</taxon>
        <taxon>PACMAD clade</taxon>
        <taxon>Arundinoideae</taxon>
        <taxon>Arundineae</taxon>
        <taxon>Arundo</taxon>
    </lineage>
</organism>
<feature type="region of interest" description="Disordered" evidence="1">
    <location>
        <begin position="34"/>
        <end position="88"/>
    </location>
</feature>
<reference evidence="2" key="2">
    <citation type="journal article" date="2015" name="Data Brief">
        <title>Shoot transcriptome of the giant reed, Arundo donax.</title>
        <authorList>
            <person name="Barrero R.A."/>
            <person name="Guerrero F.D."/>
            <person name="Moolhuijzen P."/>
            <person name="Goolsby J.A."/>
            <person name="Tidwell J."/>
            <person name="Bellgard S.E."/>
            <person name="Bellgard M.I."/>
        </authorList>
    </citation>
    <scope>NUCLEOTIDE SEQUENCE</scope>
    <source>
        <tissue evidence="2">Shoot tissue taken approximately 20 cm above the soil surface</tissue>
    </source>
</reference>
<evidence type="ECO:0000313" key="2">
    <source>
        <dbReference type="EMBL" id="JAD52733.1"/>
    </source>
</evidence>
<protein>
    <submittedName>
        <fullName evidence="2">Uncharacterized protein</fullName>
    </submittedName>
</protein>
<reference evidence="2" key="1">
    <citation type="submission" date="2014-09" db="EMBL/GenBank/DDBJ databases">
        <authorList>
            <person name="Magalhaes I.L.F."/>
            <person name="Oliveira U."/>
            <person name="Santos F.R."/>
            <person name="Vidigal T.H.D.A."/>
            <person name="Brescovit A.D."/>
            <person name="Santos A.J."/>
        </authorList>
    </citation>
    <scope>NUCLEOTIDE SEQUENCE</scope>
    <source>
        <tissue evidence="2">Shoot tissue taken approximately 20 cm above the soil surface</tissue>
    </source>
</reference>
<feature type="region of interest" description="Disordered" evidence="1">
    <location>
        <begin position="1"/>
        <end position="20"/>
    </location>
</feature>